<organism evidence="1 2">
    <name type="scientific">Malaciobacter mytili LMG 24559</name>
    <dbReference type="NCBI Taxonomy" id="1032238"/>
    <lineage>
        <taxon>Bacteria</taxon>
        <taxon>Pseudomonadati</taxon>
        <taxon>Campylobacterota</taxon>
        <taxon>Epsilonproteobacteria</taxon>
        <taxon>Campylobacterales</taxon>
        <taxon>Arcobacteraceae</taxon>
        <taxon>Malaciobacter</taxon>
    </lineage>
</organism>
<reference evidence="1 2" key="1">
    <citation type="submission" date="2017-09" db="EMBL/GenBank/DDBJ databases">
        <title>Genomics of the genus Arcobacter.</title>
        <authorList>
            <person name="Perez-Cataluna A."/>
            <person name="Figueras M.J."/>
            <person name="Salas-Masso N."/>
        </authorList>
    </citation>
    <scope>NUCLEOTIDE SEQUENCE [LARGE SCALE GENOMIC DNA]</scope>
    <source>
        <strain evidence="1 2">CECT 7386</strain>
    </source>
</reference>
<proteinExistence type="predicted"/>
<gene>
    <name evidence="1" type="ORF">CP985_00395</name>
</gene>
<comment type="caution">
    <text evidence="1">The sequence shown here is derived from an EMBL/GenBank/DDBJ whole genome shotgun (WGS) entry which is preliminary data.</text>
</comment>
<name>A0AAX2AL85_9BACT</name>
<dbReference type="RefSeq" id="WP_114843015.1">
    <property type="nucleotide sequence ID" value="NZ_NXID01000001.1"/>
</dbReference>
<accession>A0AAX2AL85</accession>
<evidence type="ECO:0000313" key="2">
    <source>
        <dbReference type="Proteomes" id="UP000290092"/>
    </source>
</evidence>
<keyword evidence="2" id="KW-1185">Reference proteome</keyword>
<protein>
    <submittedName>
        <fullName evidence="1">Uncharacterized protein</fullName>
    </submittedName>
</protein>
<evidence type="ECO:0000313" key="1">
    <source>
        <dbReference type="EMBL" id="RXK17103.1"/>
    </source>
</evidence>
<dbReference type="AlphaFoldDB" id="A0AAX2AL85"/>
<dbReference type="Proteomes" id="UP000290092">
    <property type="component" value="Unassembled WGS sequence"/>
</dbReference>
<dbReference type="EMBL" id="NXID01000001">
    <property type="protein sequence ID" value="RXK17103.1"/>
    <property type="molecule type" value="Genomic_DNA"/>
</dbReference>
<dbReference type="KEGG" id="amyt:AMYT_2671"/>
<sequence>MILNSYNLYYHDTYKTLDDFSSNSKNYDLFISGYTEETMVRSVYDKVDSIKKVWLIFPDYHLTSIPSEENFTETISIDNTYLESTFTNNFFTNYSLDKYIDKKICIDITGFIKPYIFSLIRLFKENNFKNIDIIYSEPKYYKDKEKTKFSSQILSVRAINFFNSSNPDTSKDMLIINAGYDINLISSVIERYSSIKQKKLLLGSPPLMPDMLQENLLNIENIKNDFHSFNPLFSPANNPFETANVISTYIQEYTQKNKITNLYIAPLATKPQALGLLLFLMAEKVKLEKEHNIKIKVIYPFTESYSSSAGKEISRINIYNLDFNILNLSN</sequence>